<dbReference type="InParanoid" id="D4H5P3"/>
<dbReference type="RefSeq" id="WP_013011977.1">
    <property type="nucleotide sequence ID" value="NC_013943.1"/>
</dbReference>
<dbReference type="SMART" id="SM00388">
    <property type="entry name" value="HisKA"/>
    <property type="match status" value="1"/>
</dbReference>
<dbReference type="OrthoDB" id="9805967at2"/>
<evidence type="ECO:0000259" key="10">
    <source>
        <dbReference type="PROSITE" id="PS50109"/>
    </source>
</evidence>
<evidence type="ECO:0000256" key="3">
    <source>
        <dbReference type="ARBA" id="ARBA00022553"/>
    </source>
</evidence>
<keyword evidence="8" id="KW-0902">Two-component regulatory system</keyword>
<dbReference type="InterPro" id="IPR036097">
    <property type="entry name" value="HisK_dim/P_sf"/>
</dbReference>
<evidence type="ECO:0000313" key="12">
    <source>
        <dbReference type="Proteomes" id="UP000002012"/>
    </source>
</evidence>
<dbReference type="InterPro" id="IPR004358">
    <property type="entry name" value="Sig_transdc_His_kin-like_C"/>
</dbReference>
<evidence type="ECO:0000256" key="1">
    <source>
        <dbReference type="ARBA" id="ARBA00000085"/>
    </source>
</evidence>
<evidence type="ECO:0000256" key="7">
    <source>
        <dbReference type="ARBA" id="ARBA00022840"/>
    </source>
</evidence>
<dbReference type="Gene3D" id="3.30.565.10">
    <property type="entry name" value="Histidine kinase-like ATPase, C-terminal domain"/>
    <property type="match status" value="1"/>
</dbReference>
<dbReference type="PROSITE" id="PS50109">
    <property type="entry name" value="HIS_KIN"/>
    <property type="match status" value="1"/>
</dbReference>
<dbReference type="Gene3D" id="1.10.287.130">
    <property type="match status" value="1"/>
</dbReference>
<reference evidence="11 12" key="1">
    <citation type="journal article" date="2010" name="Stand. Genomic Sci.">
        <title>Complete genome sequence of Denitrovibrio acetiphilus type strain (N2460).</title>
        <authorList>
            <person name="Kiss H."/>
            <person name="Lang E."/>
            <person name="Lapidus A."/>
            <person name="Copeland A."/>
            <person name="Nolan M."/>
            <person name="Glavina Del Rio T."/>
            <person name="Chen F."/>
            <person name="Lucas S."/>
            <person name="Tice H."/>
            <person name="Cheng J.F."/>
            <person name="Han C."/>
            <person name="Goodwin L."/>
            <person name="Pitluck S."/>
            <person name="Liolios K."/>
            <person name="Pati A."/>
            <person name="Ivanova N."/>
            <person name="Mavromatis K."/>
            <person name="Chen A."/>
            <person name="Palaniappan K."/>
            <person name="Land M."/>
            <person name="Hauser L."/>
            <person name="Chang Y.J."/>
            <person name="Jeffries C.D."/>
            <person name="Detter J.C."/>
            <person name="Brettin T."/>
            <person name="Spring S."/>
            <person name="Rohde M."/>
            <person name="Goker M."/>
            <person name="Woyke T."/>
            <person name="Bristow J."/>
            <person name="Eisen J.A."/>
            <person name="Markowitz V."/>
            <person name="Hugenholtz P."/>
            <person name="Kyrpides N.C."/>
            <person name="Klenk H.P."/>
        </authorList>
    </citation>
    <scope>NUCLEOTIDE SEQUENCE [LARGE SCALE GENOMIC DNA]</scope>
    <source>
        <strain evidence="12">DSM 12809 / NBRC 114555 / N2460</strain>
    </source>
</reference>
<feature type="domain" description="Histidine kinase" evidence="10">
    <location>
        <begin position="288"/>
        <end position="513"/>
    </location>
</feature>
<dbReference type="PANTHER" id="PTHR43065">
    <property type="entry name" value="SENSOR HISTIDINE KINASE"/>
    <property type="match status" value="1"/>
</dbReference>
<dbReference type="InterPro" id="IPR005467">
    <property type="entry name" value="His_kinase_dom"/>
</dbReference>
<dbReference type="PRINTS" id="PR00344">
    <property type="entry name" value="BCTRLSENSOR"/>
</dbReference>
<dbReference type="GO" id="GO:0000155">
    <property type="term" value="F:phosphorelay sensor kinase activity"/>
    <property type="evidence" value="ECO:0007669"/>
    <property type="project" value="InterPro"/>
</dbReference>
<dbReference type="Pfam" id="PF02518">
    <property type="entry name" value="HATPase_c"/>
    <property type="match status" value="1"/>
</dbReference>
<feature type="coiled-coil region" evidence="9">
    <location>
        <begin position="234"/>
        <end position="265"/>
    </location>
</feature>
<dbReference type="Proteomes" id="UP000002012">
    <property type="component" value="Chromosome"/>
</dbReference>
<evidence type="ECO:0000313" key="11">
    <source>
        <dbReference type="EMBL" id="ADD69484.1"/>
    </source>
</evidence>
<proteinExistence type="predicted"/>
<dbReference type="PANTHER" id="PTHR43065:SF10">
    <property type="entry name" value="PEROXIDE STRESS-ACTIVATED HISTIDINE KINASE MAK3"/>
    <property type="match status" value="1"/>
</dbReference>
<dbReference type="InterPro" id="IPR003594">
    <property type="entry name" value="HATPase_dom"/>
</dbReference>
<sequence length="513" mass="57769">MNENDRLGFLEARVDFLLQEKTESIKALENVLEVDDLAVSLNKLESTDIIIERAFKKISKLVRVKSAGFMLVDESNGFFTPAAFFPEECRDSIVSETDKLIMDNTFALAVKANRSVTVRSKVLDGVLLVHALSTVSRTRGMFICLLDVNKEDVPDAVFSLITIVMNNTAHLLESFELYNRNKMANELLSKSVKRLEQSEIYLKSFNEKLEAEVESRTRELTATNSLLENEISERKKIEKLLIQQKDALANLNQTLENRVAVETENRRRSEQVLHEQSKMAAMGQMLNAISHQWRQPLNSLGMIVQDLMDEFEEKGISKEYLTESVEKAVKLILHMSNTIDDFCNLVRPDSNEREDFNLFETVKDVSVLVNESYSNSGIFIEPLLRGDNEETEQLIVHGEQGLFKQVLLNIFSNSKDAISERLANGKISRGLIRVEVESLDGTLKVFVTDNGGGIPVAVIDRVFEPYFTTKEESKGTGIGLYMSKVFIEEHMNGSIAASNTGDGALISICFNKN</sequence>
<dbReference type="SUPFAM" id="SSF47384">
    <property type="entry name" value="Homodimeric domain of signal transducing histidine kinase"/>
    <property type="match status" value="1"/>
</dbReference>
<accession>D4H5P3</accession>
<evidence type="ECO:0000256" key="2">
    <source>
        <dbReference type="ARBA" id="ARBA00012438"/>
    </source>
</evidence>
<keyword evidence="9" id="KW-0175">Coiled coil</keyword>
<organism evidence="11 12">
    <name type="scientific">Denitrovibrio acetiphilus (strain DSM 12809 / NBRC 114555 / N2460)</name>
    <dbReference type="NCBI Taxonomy" id="522772"/>
    <lineage>
        <taxon>Bacteria</taxon>
        <taxon>Pseudomonadati</taxon>
        <taxon>Deferribacterota</taxon>
        <taxon>Deferribacteres</taxon>
        <taxon>Deferribacterales</taxon>
        <taxon>Geovibrionaceae</taxon>
        <taxon>Denitrovibrio</taxon>
    </lineage>
</organism>
<gene>
    <name evidence="11" type="ordered locus">Dacet_2730</name>
</gene>
<dbReference type="AlphaFoldDB" id="D4H5P3"/>
<dbReference type="HOGENOM" id="CLU_503205_0_0_0"/>
<name>D4H5P3_DENA2</name>
<keyword evidence="12" id="KW-1185">Reference proteome</keyword>
<evidence type="ECO:0000256" key="5">
    <source>
        <dbReference type="ARBA" id="ARBA00022741"/>
    </source>
</evidence>
<dbReference type="eggNOG" id="COG4191">
    <property type="taxonomic scope" value="Bacteria"/>
</dbReference>
<comment type="catalytic activity">
    <reaction evidence="1">
        <text>ATP + protein L-histidine = ADP + protein N-phospho-L-histidine.</text>
        <dbReference type="EC" id="2.7.13.3"/>
    </reaction>
</comment>
<evidence type="ECO:0000256" key="9">
    <source>
        <dbReference type="SAM" id="Coils"/>
    </source>
</evidence>
<dbReference type="KEGG" id="dap:Dacet_2730"/>
<dbReference type="CDD" id="cd00082">
    <property type="entry name" value="HisKA"/>
    <property type="match status" value="1"/>
</dbReference>
<dbReference type="EMBL" id="CP001968">
    <property type="protein sequence ID" value="ADD69484.1"/>
    <property type="molecule type" value="Genomic_DNA"/>
</dbReference>
<keyword evidence="7" id="KW-0067">ATP-binding</keyword>
<dbReference type="GO" id="GO:0005524">
    <property type="term" value="F:ATP binding"/>
    <property type="evidence" value="ECO:0007669"/>
    <property type="project" value="UniProtKB-KW"/>
</dbReference>
<evidence type="ECO:0000256" key="8">
    <source>
        <dbReference type="ARBA" id="ARBA00023012"/>
    </source>
</evidence>
<protein>
    <recommendedName>
        <fullName evidence="2">histidine kinase</fullName>
        <ecNumber evidence="2">2.7.13.3</ecNumber>
    </recommendedName>
</protein>
<dbReference type="STRING" id="522772.Dacet_2730"/>
<keyword evidence="4" id="KW-0808">Transferase</keyword>
<keyword evidence="3" id="KW-0597">Phosphoprotein</keyword>
<dbReference type="InterPro" id="IPR003661">
    <property type="entry name" value="HisK_dim/P_dom"/>
</dbReference>
<keyword evidence="5" id="KW-0547">Nucleotide-binding</keyword>
<evidence type="ECO:0000256" key="6">
    <source>
        <dbReference type="ARBA" id="ARBA00022777"/>
    </source>
</evidence>
<keyword evidence="6 11" id="KW-0418">Kinase</keyword>
<dbReference type="InterPro" id="IPR036890">
    <property type="entry name" value="HATPase_C_sf"/>
</dbReference>
<dbReference type="SMART" id="SM00387">
    <property type="entry name" value="HATPase_c"/>
    <property type="match status" value="1"/>
</dbReference>
<dbReference type="EC" id="2.7.13.3" evidence="2"/>
<evidence type="ECO:0000256" key="4">
    <source>
        <dbReference type="ARBA" id="ARBA00022679"/>
    </source>
</evidence>
<dbReference type="PaxDb" id="522772-Dacet_2730"/>
<dbReference type="SUPFAM" id="SSF55874">
    <property type="entry name" value="ATPase domain of HSP90 chaperone/DNA topoisomerase II/histidine kinase"/>
    <property type="match status" value="1"/>
</dbReference>